<comment type="caution">
    <text evidence="1">The sequence shown here is derived from an EMBL/GenBank/DDBJ whole genome shotgun (WGS) entry which is preliminary data.</text>
</comment>
<sequence length="69" mass="7502">QYKPMRELCDSDPYNRPYTSGAELNYRMSGVKSVVVMKSSLPITTHWLGWGGPTPIEGGSGLEGVNALT</sequence>
<dbReference type="EMBL" id="LHQQ01000438">
    <property type="protein sequence ID" value="KOS36533.1"/>
    <property type="molecule type" value="Genomic_DNA"/>
</dbReference>
<organism evidence="1 2">
    <name type="scientific">Penicillium nordicum</name>
    <dbReference type="NCBI Taxonomy" id="229535"/>
    <lineage>
        <taxon>Eukaryota</taxon>
        <taxon>Fungi</taxon>
        <taxon>Dikarya</taxon>
        <taxon>Ascomycota</taxon>
        <taxon>Pezizomycotina</taxon>
        <taxon>Eurotiomycetes</taxon>
        <taxon>Eurotiomycetidae</taxon>
        <taxon>Eurotiales</taxon>
        <taxon>Aspergillaceae</taxon>
        <taxon>Penicillium</taxon>
    </lineage>
</organism>
<gene>
    <name evidence="1" type="ORF">ACN38_g12717</name>
</gene>
<protein>
    <submittedName>
        <fullName evidence="1">Uncharacterized protein</fullName>
    </submittedName>
</protein>
<dbReference type="AlphaFoldDB" id="A0A0M9W9N0"/>
<dbReference type="Proteomes" id="UP000037696">
    <property type="component" value="Unassembled WGS sequence"/>
</dbReference>
<keyword evidence="2" id="KW-1185">Reference proteome</keyword>
<name>A0A0M9W9N0_9EURO</name>
<accession>A0A0M9W9N0</accession>
<proteinExistence type="predicted"/>
<evidence type="ECO:0000313" key="1">
    <source>
        <dbReference type="EMBL" id="KOS36533.1"/>
    </source>
</evidence>
<evidence type="ECO:0000313" key="2">
    <source>
        <dbReference type="Proteomes" id="UP000037696"/>
    </source>
</evidence>
<feature type="non-terminal residue" evidence="1">
    <location>
        <position position="1"/>
    </location>
</feature>
<reference evidence="1 2" key="1">
    <citation type="submission" date="2015-08" db="EMBL/GenBank/DDBJ databases">
        <title>Genome sequencing of Penicillium nordicum.</title>
        <authorList>
            <person name="Nguyen H.D."/>
            <person name="Seifert K.A."/>
        </authorList>
    </citation>
    <scope>NUCLEOTIDE SEQUENCE [LARGE SCALE GENOMIC DNA]</scope>
    <source>
        <strain evidence="1 2">DAOMC 185683</strain>
    </source>
</reference>